<protein>
    <recommendedName>
        <fullName evidence="6">7,8-dihydroneopterin aldolase</fullName>
        <ecNumber evidence="6">4.1.2.25</ecNumber>
    </recommendedName>
</protein>
<comment type="function">
    <text evidence="6">Catalyzes the conversion of 7,8-dihydroneopterin to 6-hydroxymethyl-7,8-dihydropterin.</text>
</comment>
<dbReference type="Pfam" id="PF02152">
    <property type="entry name" value="FolB"/>
    <property type="match status" value="1"/>
</dbReference>
<feature type="domain" description="Dihydroneopterin aldolase/epimerase" evidence="7">
    <location>
        <begin position="14"/>
        <end position="127"/>
    </location>
</feature>
<dbReference type="EMBL" id="CP000922">
    <property type="protein sequence ID" value="ACJ32454.1"/>
    <property type="molecule type" value="Genomic_DNA"/>
</dbReference>
<dbReference type="UniPathway" id="UPA00077">
    <property type="reaction ID" value="UER00154"/>
</dbReference>
<evidence type="ECO:0000259" key="7">
    <source>
        <dbReference type="SMART" id="SM00905"/>
    </source>
</evidence>
<dbReference type="SUPFAM" id="SSF55620">
    <property type="entry name" value="Tetrahydrobiopterin biosynthesis enzymes-like"/>
    <property type="match status" value="1"/>
</dbReference>
<dbReference type="EC" id="4.1.2.25" evidence="6"/>
<evidence type="ECO:0000256" key="3">
    <source>
        <dbReference type="ARBA" id="ARBA00005708"/>
    </source>
</evidence>
<evidence type="ECO:0000256" key="5">
    <source>
        <dbReference type="ARBA" id="ARBA00023239"/>
    </source>
</evidence>
<proteinExistence type="inferred from homology"/>
<comment type="pathway">
    <text evidence="2 6">Cofactor biosynthesis; tetrahydrofolate biosynthesis; 2-amino-4-hydroxy-6-hydroxymethyl-7,8-dihydropteridine diphosphate from 7,8-dihydroneopterin triphosphate: step 3/4.</text>
</comment>
<dbReference type="Proteomes" id="UP000000742">
    <property type="component" value="Chromosome"/>
</dbReference>
<accession>B7GFK4</accession>
<evidence type="ECO:0000256" key="6">
    <source>
        <dbReference type="RuleBase" id="RU362079"/>
    </source>
</evidence>
<dbReference type="PANTHER" id="PTHR42844:SF1">
    <property type="entry name" value="DIHYDRONEOPTERIN ALDOLASE 1-RELATED"/>
    <property type="match status" value="1"/>
</dbReference>
<reference evidence="8 9" key="1">
    <citation type="journal article" date="2008" name="Genome Biol.">
        <title>Encapsulated in silica: genome, proteome and physiology of the thermophilic bacterium Anoxybacillus flavithermus WK1.</title>
        <authorList>
            <person name="Saw J.H."/>
            <person name="Mountain B.W."/>
            <person name="Feng L."/>
            <person name="Omelchenko M.V."/>
            <person name="Hou S."/>
            <person name="Saito J.A."/>
            <person name="Stott M.B."/>
            <person name="Li D."/>
            <person name="Zhao G."/>
            <person name="Wu J."/>
            <person name="Galperin M.Y."/>
            <person name="Koonin E.V."/>
            <person name="Makarova K.S."/>
            <person name="Wolf Y.I."/>
            <person name="Rigden D.J."/>
            <person name="Dunfield P.F."/>
            <person name="Wang L."/>
            <person name="Alam M."/>
        </authorList>
    </citation>
    <scope>NUCLEOTIDE SEQUENCE [LARGE SCALE GENOMIC DNA]</scope>
    <source>
        <strain evidence="9">DSM 21510 / WK1</strain>
    </source>
</reference>
<keyword evidence="4 6" id="KW-0289">Folate biosynthesis</keyword>
<comment type="catalytic activity">
    <reaction evidence="1 6">
        <text>7,8-dihydroneopterin = 6-hydroxymethyl-7,8-dihydropterin + glycolaldehyde</text>
        <dbReference type="Rhea" id="RHEA:10540"/>
        <dbReference type="ChEBI" id="CHEBI:17001"/>
        <dbReference type="ChEBI" id="CHEBI:17071"/>
        <dbReference type="ChEBI" id="CHEBI:44841"/>
        <dbReference type="EC" id="4.1.2.25"/>
    </reaction>
</comment>
<dbReference type="GO" id="GO:0005737">
    <property type="term" value="C:cytoplasm"/>
    <property type="evidence" value="ECO:0007669"/>
    <property type="project" value="TreeGrafter"/>
</dbReference>
<dbReference type="GO" id="GO:0046654">
    <property type="term" value="P:tetrahydrofolate biosynthetic process"/>
    <property type="evidence" value="ECO:0007669"/>
    <property type="project" value="UniProtKB-UniRule"/>
</dbReference>
<dbReference type="AlphaFoldDB" id="B7GFK4"/>
<sequence length="129" mass="14771">MRCLGREESMRDKIYVQQMEFYGYHGVFPEENKLGQRFYVDVIIETNLRKAGVTDDLSETVNYAHIYDICQTIVEGKPFKLIEAVAERIAEQILCAYTTVSSCTVKVTKPNPPIKGHYAYVAVEITRGR</sequence>
<dbReference type="NCBIfam" id="TIGR00525">
    <property type="entry name" value="folB"/>
    <property type="match status" value="1"/>
</dbReference>
<dbReference type="GO" id="GO:0004150">
    <property type="term" value="F:dihydroneopterin aldolase activity"/>
    <property type="evidence" value="ECO:0007669"/>
    <property type="project" value="UniProtKB-UniRule"/>
</dbReference>
<dbReference type="GO" id="GO:0046656">
    <property type="term" value="P:folic acid biosynthetic process"/>
    <property type="evidence" value="ECO:0007669"/>
    <property type="project" value="UniProtKB-UniRule"/>
</dbReference>
<organism evidence="8 9">
    <name type="scientific">Anoxybacillus flavithermus (strain DSM 21510 / WK1)</name>
    <dbReference type="NCBI Taxonomy" id="491915"/>
    <lineage>
        <taxon>Bacteria</taxon>
        <taxon>Bacillati</taxon>
        <taxon>Bacillota</taxon>
        <taxon>Bacilli</taxon>
        <taxon>Bacillales</taxon>
        <taxon>Anoxybacillaceae</taxon>
        <taxon>Anoxybacillus</taxon>
    </lineage>
</organism>
<evidence type="ECO:0000256" key="1">
    <source>
        <dbReference type="ARBA" id="ARBA00001353"/>
    </source>
</evidence>
<dbReference type="NCBIfam" id="TIGR00526">
    <property type="entry name" value="folB_dom"/>
    <property type="match status" value="1"/>
</dbReference>
<dbReference type="KEGG" id="afl:Aflv_0070"/>
<dbReference type="CDD" id="cd00534">
    <property type="entry name" value="DHNA_DHNTPE"/>
    <property type="match status" value="1"/>
</dbReference>
<dbReference type="HOGENOM" id="CLU_112632_1_3_9"/>
<gene>
    <name evidence="8" type="primary">folB</name>
    <name evidence="8" type="ordered locus">Aflv_0070</name>
</gene>
<comment type="similarity">
    <text evidence="3 6">Belongs to the DHNA family.</text>
</comment>
<dbReference type="STRING" id="491915.Aflv_0070"/>
<keyword evidence="5 6" id="KW-0456">Lyase</keyword>
<dbReference type="FunFam" id="3.30.1130.10:FF:000003">
    <property type="entry name" value="7,8-dihydroneopterin aldolase"/>
    <property type="match status" value="1"/>
</dbReference>
<dbReference type="PANTHER" id="PTHR42844">
    <property type="entry name" value="DIHYDRONEOPTERIN ALDOLASE 1-RELATED"/>
    <property type="match status" value="1"/>
</dbReference>
<evidence type="ECO:0000313" key="9">
    <source>
        <dbReference type="Proteomes" id="UP000000742"/>
    </source>
</evidence>
<name>B7GFK4_ANOFW</name>
<dbReference type="InterPro" id="IPR043133">
    <property type="entry name" value="GTP-CH-I_C/QueF"/>
</dbReference>
<evidence type="ECO:0000256" key="2">
    <source>
        <dbReference type="ARBA" id="ARBA00005013"/>
    </source>
</evidence>
<dbReference type="eggNOG" id="COG1539">
    <property type="taxonomic scope" value="Bacteria"/>
</dbReference>
<dbReference type="SMART" id="SM00905">
    <property type="entry name" value="FolB"/>
    <property type="match status" value="1"/>
</dbReference>
<evidence type="ECO:0000256" key="4">
    <source>
        <dbReference type="ARBA" id="ARBA00022909"/>
    </source>
</evidence>
<dbReference type="Gene3D" id="3.30.1130.10">
    <property type="match status" value="1"/>
</dbReference>
<dbReference type="InterPro" id="IPR006156">
    <property type="entry name" value="Dihydroneopterin_aldolase"/>
</dbReference>
<dbReference type="InterPro" id="IPR006157">
    <property type="entry name" value="FolB_dom"/>
</dbReference>
<evidence type="ECO:0000313" key="8">
    <source>
        <dbReference type="EMBL" id="ACJ32454.1"/>
    </source>
</evidence>